<organism evidence="2 3">
    <name type="scientific">Citrus clementina</name>
    <name type="common">Clementine</name>
    <name type="synonym">Citrus deliciosa x Citrus sinensis</name>
    <dbReference type="NCBI Taxonomy" id="85681"/>
    <lineage>
        <taxon>Eukaryota</taxon>
        <taxon>Viridiplantae</taxon>
        <taxon>Streptophyta</taxon>
        <taxon>Embryophyta</taxon>
        <taxon>Tracheophyta</taxon>
        <taxon>Spermatophyta</taxon>
        <taxon>Magnoliopsida</taxon>
        <taxon>eudicotyledons</taxon>
        <taxon>Gunneridae</taxon>
        <taxon>Pentapetalae</taxon>
        <taxon>rosids</taxon>
        <taxon>malvids</taxon>
        <taxon>Sapindales</taxon>
        <taxon>Rutaceae</taxon>
        <taxon>Aurantioideae</taxon>
        <taxon>Citrus</taxon>
    </lineage>
</organism>
<protein>
    <recommendedName>
        <fullName evidence="1">KIB1-4 beta-propeller domain-containing protein</fullName>
    </recommendedName>
</protein>
<name>V4RY35_CITCL</name>
<dbReference type="InterPro" id="IPR050942">
    <property type="entry name" value="F-box_BR-signaling"/>
</dbReference>
<dbReference type="Gramene" id="ESR32672">
    <property type="protein sequence ID" value="ESR32672"/>
    <property type="gene ID" value="CICLE_v10006851mg"/>
</dbReference>
<dbReference type="eggNOG" id="ENOG502QWDK">
    <property type="taxonomic scope" value="Eukaryota"/>
</dbReference>
<accession>V4RY35</accession>
<dbReference type="PANTHER" id="PTHR44259">
    <property type="entry name" value="OS07G0183000 PROTEIN-RELATED"/>
    <property type="match status" value="1"/>
</dbReference>
<feature type="domain" description="KIB1-4 beta-propeller" evidence="1">
    <location>
        <begin position="38"/>
        <end position="209"/>
    </location>
</feature>
<dbReference type="KEGG" id="cic:CICLE_v10006851mg"/>
<sequence length="274" mass="31182">MSGQASTKTRTGFSIFENKIRFLEITQAFGGCLRGSFDERIRISLLNPFSGTDILQPGAGNCCHKLALSGNSDEESCVYILLNLKSAKFALWNKQIQNWCECEIEGEDDDNPFVDVISFNGCFCLLTKYYDVHVVDIKTACSKAKRIRINLNAHGENIHVLRYLVELYGEILIVCRFLNGDRDTKTFKICKLDLCKRSRWVLLDSSGDQGVGTGNCIYFTNEYEPLHHNERDTKRRKGSEIEDWSIFGLSTDNPENFHGRGEMCNWPPIWLTAP</sequence>
<proteinExistence type="predicted"/>
<evidence type="ECO:0000313" key="3">
    <source>
        <dbReference type="Proteomes" id="UP000030687"/>
    </source>
</evidence>
<dbReference type="InParanoid" id="V4RY35"/>
<reference evidence="2 3" key="1">
    <citation type="submission" date="2013-10" db="EMBL/GenBank/DDBJ databases">
        <authorList>
            <consortium name="International Citrus Genome Consortium"/>
            <person name="Jenkins J."/>
            <person name="Schmutz J."/>
            <person name="Prochnik S."/>
            <person name="Rokhsar D."/>
            <person name="Gmitter F."/>
            <person name="Ollitrault P."/>
            <person name="Machado M."/>
            <person name="Talon M."/>
            <person name="Wincker P."/>
            <person name="Jaillon O."/>
            <person name="Morgante M."/>
        </authorList>
    </citation>
    <scope>NUCLEOTIDE SEQUENCE</scope>
    <source>
        <strain evidence="3">cv. Clemenules</strain>
    </source>
</reference>
<gene>
    <name evidence="2" type="ORF">CICLE_v10006851mg</name>
</gene>
<dbReference type="Proteomes" id="UP000030687">
    <property type="component" value="Unassembled WGS sequence"/>
</dbReference>
<dbReference type="Pfam" id="PF03478">
    <property type="entry name" value="Beta-prop_KIB1-4"/>
    <property type="match status" value="1"/>
</dbReference>
<dbReference type="AlphaFoldDB" id="V4RY35"/>
<evidence type="ECO:0000313" key="2">
    <source>
        <dbReference type="EMBL" id="ESR32672.1"/>
    </source>
</evidence>
<keyword evidence="3" id="KW-1185">Reference proteome</keyword>
<dbReference type="EMBL" id="KI537036">
    <property type="protein sequence ID" value="ESR32672.1"/>
    <property type="molecule type" value="Genomic_DNA"/>
</dbReference>
<dbReference type="InterPro" id="IPR005174">
    <property type="entry name" value="KIB1-4_b-propeller"/>
</dbReference>
<evidence type="ECO:0000259" key="1">
    <source>
        <dbReference type="Pfam" id="PF03478"/>
    </source>
</evidence>